<dbReference type="AlphaFoldDB" id="A0A8J3IZB1"/>
<comment type="caution">
    <text evidence="1">The sequence shown here is derived from an EMBL/GenBank/DDBJ whole genome shotgun (WGS) entry which is preliminary data.</text>
</comment>
<evidence type="ECO:0000313" key="1">
    <source>
        <dbReference type="EMBL" id="GHO99540.1"/>
    </source>
</evidence>
<dbReference type="RefSeq" id="WP_220210182.1">
    <property type="nucleotide sequence ID" value="NZ_BNJK01000002.1"/>
</dbReference>
<name>A0A8J3IZB1_9CHLR</name>
<evidence type="ECO:0000313" key="2">
    <source>
        <dbReference type="Proteomes" id="UP000597444"/>
    </source>
</evidence>
<dbReference type="EMBL" id="BNJK01000002">
    <property type="protein sequence ID" value="GHO99540.1"/>
    <property type="molecule type" value="Genomic_DNA"/>
</dbReference>
<accession>A0A8J3IZB1</accession>
<organism evidence="1 2">
    <name type="scientific">Reticulibacter mediterranei</name>
    <dbReference type="NCBI Taxonomy" id="2778369"/>
    <lineage>
        <taxon>Bacteria</taxon>
        <taxon>Bacillati</taxon>
        <taxon>Chloroflexota</taxon>
        <taxon>Ktedonobacteria</taxon>
        <taxon>Ktedonobacterales</taxon>
        <taxon>Reticulibacteraceae</taxon>
        <taxon>Reticulibacter</taxon>
    </lineage>
</organism>
<reference evidence="1" key="1">
    <citation type="submission" date="2020-10" db="EMBL/GenBank/DDBJ databases">
        <title>Taxonomic study of unclassified bacteria belonging to the class Ktedonobacteria.</title>
        <authorList>
            <person name="Yabe S."/>
            <person name="Wang C.M."/>
            <person name="Zheng Y."/>
            <person name="Sakai Y."/>
            <person name="Cavaletti L."/>
            <person name="Monciardini P."/>
            <person name="Donadio S."/>
        </authorList>
    </citation>
    <scope>NUCLEOTIDE SEQUENCE</scope>
    <source>
        <strain evidence="1">ID150040</strain>
    </source>
</reference>
<protein>
    <submittedName>
        <fullName evidence="1">Uncharacterized protein</fullName>
    </submittedName>
</protein>
<gene>
    <name evidence="1" type="ORF">KSF_095880</name>
</gene>
<keyword evidence="2" id="KW-1185">Reference proteome</keyword>
<proteinExistence type="predicted"/>
<dbReference type="Proteomes" id="UP000597444">
    <property type="component" value="Unassembled WGS sequence"/>
</dbReference>
<sequence length="91" mass="9593">MKVKNLVADGWCPGCLKAKGYTYTLAHSNDPNAVELPETCTCDGTVSALPSSAPTVVVHGHVSEEVLRAMVRGMVADALADVKNVKEVPLD</sequence>